<dbReference type="SUPFAM" id="SSF54928">
    <property type="entry name" value="RNA-binding domain, RBD"/>
    <property type="match status" value="1"/>
</dbReference>
<evidence type="ECO:0000259" key="4">
    <source>
        <dbReference type="PROSITE" id="PS50102"/>
    </source>
</evidence>
<dbReference type="SMART" id="SM00360">
    <property type="entry name" value="RRM"/>
    <property type="match status" value="1"/>
</dbReference>
<evidence type="ECO:0000313" key="5">
    <source>
        <dbReference type="EMBL" id="KAK1305158.1"/>
    </source>
</evidence>
<feature type="domain" description="RRM" evidence="4">
    <location>
        <begin position="53"/>
        <end position="131"/>
    </location>
</feature>
<comment type="caution">
    <text evidence="5">The sequence shown here is derived from an EMBL/GenBank/DDBJ whole genome shotgun (WGS) entry which is preliminary data.</text>
</comment>
<evidence type="ECO:0000256" key="3">
    <source>
        <dbReference type="SAM" id="MobiDB-lite"/>
    </source>
</evidence>
<dbReference type="CDD" id="cd00590">
    <property type="entry name" value="RRM_SF"/>
    <property type="match status" value="1"/>
</dbReference>
<dbReference type="Proteomes" id="UP001180020">
    <property type="component" value="Unassembled WGS sequence"/>
</dbReference>
<dbReference type="InterPro" id="IPR012677">
    <property type="entry name" value="Nucleotide-bd_a/b_plait_sf"/>
</dbReference>
<gene>
    <name evidence="5" type="ORF">QJS10_CPB11g01450</name>
</gene>
<reference evidence="5" key="1">
    <citation type="journal article" date="2023" name="Nat. Commun.">
        <title>Diploid and tetraploid genomes of Acorus and the evolution of monocots.</title>
        <authorList>
            <person name="Ma L."/>
            <person name="Liu K.W."/>
            <person name="Li Z."/>
            <person name="Hsiao Y.Y."/>
            <person name="Qi Y."/>
            <person name="Fu T."/>
            <person name="Tang G.D."/>
            <person name="Zhang D."/>
            <person name="Sun W.H."/>
            <person name="Liu D.K."/>
            <person name="Li Y."/>
            <person name="Chen G.Z."/>
            <person name="Liu X.D."/>
            <person name="Liao X.Y."/>
            <person name="Jiang Y.T."/>
            <person name="Yu X."/>
            <person name="Hao Y."/>
            <person name="Huang J."/>
            <person name="Zhao X.W."/>
            <person name="Ke S."/>
            <person name="Chen Y.Y."/>
            <person name="Wu W.L."/>
            <person name="Hsu J.L."/>
            <person name="Lin Y.F."/>
            <person name="Huang M.D."/>
            <person name="Li C.Y."/>
            <person name="Huang L."/>
            <person name="Wang Z.W."/>
            <person name="Zhao X."/>
            <person name="Zhong W.Y."/>
            <person name="Peng D.H."/>
            <person name="Ahmad S."/>
            <person name="Lan S."/>
            <person name="Zhang J.S."/>
            <person name="Tsai W.C."/>
            <person name="Van de Peer Y."/>
            <person name="Liu Z.J."/>
        </authorList>
    </citation>
    <scope>NUCLEOTIDE SEQUENCE</scope>
    <source>
        <strain evidence="5">CP</strain>
    </source>
</reference>
<reference evidence="5" key="2">
    <citation type="submission" date="2023-06" db="EMBL/GenBank/DDBJ databases">
        <authorList>
            <person name="Ma L."/>
            <person name="Liu K.-W."/>
            <person name="Li Z."/>
            <person name="Hsiao Y.-Y."/>
            <person name="Qi Y."/>
            <person name="Fu T."/>
            <person name="Tang G."/>
            <person name="Zhang D."/>
            <person name="Sun W.-H."/>
            <person name="Liu D.-K."/>
            <person name="Li Y."/>
            <person name="Chen G.-Z."/>
            <person name="Liu X.-D."/>
            <person name="Liao X.-Y."/>
            <person name="Jiang Y.-T."/>
            <person name="Yu X."/>
            <person name="Hao Y."/>
            <person name="Huang J."/>
            <person name="Zhao X.-W."/>
            <person name="Ke S."/>
            <person name="Chen Y.-Y."/>
            <person name="Wu W.-L."/>
            <person name="Hsu J.-L."/>
            <person name="Lin Y.-F."/>
            <person name="Huang M.-D."/>
            <person name="Li C.-Y."/>
            <person name="Huang L."/>
            <person name="Wang Z.-W."/>
            <person name="Zhao X."/>
            <person name="Zhong W.-Y."/>
            <person name="Peng D.-H."/>
            <person name="Ahmad S."/>
            <person name="Lan S."/>
            <person name="Zhang J.-S."/>
            <person name="Tsai W.-C."/>
            <person name="Van De Peer Y."/>
            <person name="Liu Z.-J."/>
        </authorList>
    </citation>
    <scope>NUCLEOTIDE SEQUENCE</scope>
    <source>
        <strain evidence="5">CP</strain>
        <tissue evidence="5">Leaves</tissue>
    </source>
</reference>
<dbReference type="AlphaFoldDB" id="A0AAV9DV64"/>
<dbReference type="PANTHER" id="PTHR48027">
    <property type="entry name" value="HETEROGENEOUS NUCLEAR RIBONUCLEOPROTEIN 87F-RELATED"/>
    <property type="match status" value="1"/>
</dbReference>
<sequence>MLGGIGSPIIPSSLKTSLIIPPSSSSSSSSHPSKRSSRSLSLSASIPKYPPASKIFIRNLSYSTTESSLIKAFSRFGKILDFELVKDEVTKKSKGYGFIQYPCLDDAILAIEGMDHKNLDGRVVSVEIAKIKRDSFGAYPVASGPPVQPRS</sequence>
<protein>
    <recommendedName>
        <fullName evidence="4">RRM domain-containing protein</fullName>
    </recommendedName>
</protein>
<dbReference type="InterPro" id="IPR000504">
    <property type="entry name" value="RRM_dom"/>
</dbReference>
<feature type="compositionally biased region" description="Low complexity" evidence="3">
    <location>
        <begin position="21"/>
        <end position="31"/>
    </location>
</feature>
<dbReference type="Gene3D" id="3.30.70.330">
    <property type="match status" value="1"/>
</dbReference>
<dbReference type="InterPro" id="IPR035979">
    <property type="entry name" value="RBD_domain_sf"/>
</dbReference>
<feature type="region of interest" description="Disordered" evidence="3">
    <location>
        <begin position="21"/>
        <end position="44"/>
    </location>
</feature>
<dbReference type="GO" id="GO:0003723">
    <property type="term" value="F:RNA binding"/>
    <property type="evidence" value="ECO:0007669"/>
    <property type="project" value="UniProtKB-UniRule"/>
</dbReference>
<evidence type="ECO:0000313" key="6">
    <source>
        <dbReference type="Proteomes" id="UP001180020"/>
    </source>
</evidence>
<name>A0AAV9DV64_ACOCL</name>
<keyword evidence="1 2" id="KW-0694">RNA-binding</keyword>
<keyword evidence="6" id="KW-1185">Reference proteome</keyword>
<evidence type="ECO:0000256" key="1">
    <source>
        <dbReference type="ARBA" id="ARBA00022884"/>
    </source>
</evidence>
<dbReference type="PROSITE" id="PS50102">
    <property type="entry name" value="RRM"/>
    <property type="match status" value="1"/>
</dbReference>
<proteinExistence type="predicted"/>
<dbReference type="InterPro" id="IPR052462">
    <property type="entry name" value="SLIRP/GR-RBP-like"/>
</dbReference>
<evidence type="ECO:0000256" key="2">
    <source>
        <dbReference type="PROSITE-ProRule" id="PRU00176"/>
    </source>
</evidence>
<accession>A0AAV9DV64</accession>
<dbReference type="EMBL" id="JAUJYO010000011">
    <property type="protein sequence ID" value="KAK1305158.1"/>
    <property type="molecule type" value="Genomic_DNA"/>
</dbReference>
<organism evidence="5 6">
    <name type="scientific">Acorus calamus</name>
    <name type="common">Sweet flag</name>
    <dbReference type="NCBI Taxonomy" id="4465"/>
    <lineage>
        <taxon>Eukaryota</taxon>
        <taxon>Viridiplantae</taxon>
        <taxon>Streptophyta</taxon>
        <taxon>Embryophyta</taxon>
        <taxon>Tracheophyta</taxon>
        <taxon>Spermatophyta</taxon>
        <taxon>Magnoliopsida</taxon>
        <taxon>Liliopsida</taxon>
        <taxon>Acoraceae</taxon>
        <taxon>Acorus</taxon>
    </lineage>
</organism>
<dbReference type="Pfam" id="PF00076">
    <property type="entry name" value="RRM_1"/>
    <property type="match status" value="1"/>
</dbReference>